<dbReference type="EMBL" id="LPZR01000183">
    <property type="protein sequence ID" value="KYO51056.1"/>
    <property type="molecule type" value="Genomic_DNA"/>
</dbReference>
<dbReference type="GeneID" id="97240801"/>
<dbReference type="GO" id="GO:0005886">
    <property type="term" value="C:plasma membrane"/>
    <property type="evidence" value="ECO:0007669"/>
    <property type="project" value="UniProtKB-SubCell"/>
</dbReference>
<dbReference type="OrthoDB" id="9810134at2"/>
<dbReference type="SMART" id="SM00382">
    <property type="entry name" value="AAA"/>
    <property type="match status" value="1"/>
</dbReference>
<dbReference type="PANTHER" id="PTHR11384">
    <property type="entry name" value="ATP-BINDING CASSETTE, SUB-FAMILY D MEMBER"/>
    <property type="match status" value="1"/>
</dbReference>
<evidence type="ECO:0000313" key="11">
    <source>
        <dbReference type="EMBL" id="KYO51056.1"/>
    </source>
</evidence>
<dbReference type="SUPFAM" id="SSF90123">
    <property type="entry name" value="ABC transporter transmembrane region"/>
    <property type="match status" value="1"/>
</dbReference>
<dbReference type="Gene3D" id="1.20.1560.10">
    <property type="entry name" value="ABC transporter type 1, transmembrane domain"/>
    <property type="match status" value="1"/>
</dbReference>
<dbReference type="InterPro" id="IPR050835">
    <property type="entry name" value="ABC_transporter_sub-D"/>
</dbReference>
<keyword evidence="7 8" id="KW-0472">Membrane</keyword>
<evidence type="ECO:0000256" key="6">
    <source>
        <dbReference type="ARBA" id="ARBA00022989"/>
    </source>
</evidence>
<evidence type="ECO:0000256" key="2">
    <source>
        <dbReference type="ARBA" id="ARBA00022448"/>
    </source>
</evidence>
<name>A0A161Q116_9PROT</name>
<comment type="subcellular location">
    <subcellularLocation>
        <location evidence="1">Cell membrane</location>
        <topology evidence="1">Multi-pass membrane protein</topology>
    </subcellularLocation>
</comment>
<comment type="caution">
    <text evidence="11">The sequence shown here is derived from an EMBL/GenBank/DDBJ whole genome shotgun (WGS) entry which is preliminary data.</text>
</comment>
<dbReference type="AlphaFoldDB" id="A0A161Q116"/>
<evidence type="ECO:0000313" key="12">
    <source>
        <dbReference type="Proteomes" id="UP000075787"/>
    </source>
</evidence>
<feature type="transmembrane region" description="Helical" evidence="8">
    <location>
        <begin position="326"/>
        <end position="344"/>
    </location>
</feature>
<evidence type="ECO:0000256" key="3">
    <source>
        <dbReference type="ARBA" id="ARBA00022692"/>
    </source>
</evidence>
<dbReference type="InterPro" id="IPR011527">
    <property type="entry name" value="ABC1_TM_dom"/>
</dbReference>
<dbReference type="PANTHER" id="PTHR11384:SF59">
    <property type="entry name" value="LYSOSOMAL COBALAMIN TRANSPORTER ABCD4"/>
    <property type="match status" value="1"/>
</dbReference>
<feature type="domain" description="ABC transporter" evidence="9">
    <location>
        <begin position="385"/>
        <end position="592"/>
    </location>
</feature>
<feature type="transmembrane region" description="Helical" evidence="8">
    <location>
        <begin position="84"/>
        <end position="104"/>
    </location>
</feature>
<evidence type="ECO:0008006" key="13">
    <source>
        <dbReference type="Google" id="ProtNLM"/>
    </source>
</evidence>
<dbReference type="InterPro" id="IPR036640">
    <property type="entry name" value="ABC1_TM_sf"/>
</dbReference>
<dbReference type="PROSITE" id="PS50893">
    <property type="entry name" value="ABC_TRANSPORTER_2"/>
    <property type="match status" value="1"/>
</dbReference>
<keyword evidence="3 8" id="KW-0812">Transmembrane</keyword>
<dbReference type="Pfam" id="PF00005">
    <property type="entry name" value="ABC_tran"/>
    <property type="match status" value="1"/>
</dbReference>
<keyword evidence="6 8" id="KW-1133">Transmembrane helix</keyword>
<dbReference type="GO" id="GO:0140359">
    <property type="term" value="F:ABC-type transporter activity"/>
    <property type="evidence" value="ECO:0007669"/>
    <property type="project" value="InterPro"/>
</dbReference>
<dbReference type="InterPro" id="IPR003593">
    <property type="entry name" value="AAA+_ATPase"/>
</dbReference>
<dbReference type="PROSITE" id="PS50929">
    <property type="entry name" value="ABC_TM1F"/>
    <property type="match status" value="1"/>
</dbReference>
<dbReference type="InterPro" id="IPR017871">
    <property type="entry name" value="ABC_transporter-like_CS"/>
</dbReference>
<dbReference type="Proteomes" id="UP000075787">
    <property type="component" value="Unassembled WGS sequence"/>
</dbReference>
<dbReference type="InterPro" id="IPR027417">
    <property type="entry name" value="P-loop_NTPase"/>
</dbReference>
<feature type="domain" description="ABC transmembrane type-1" evidence="10">
    <location>
        <begin position="92"/>
        <end position="349"/>
    </location>
</feature>
<keyword evidence="4" id="KW-0547">Nucleotide-binding</keyword>
<feature type="transmembrane region" description="Helical" evidence="8">
    <location>
        <begin position="202"/>
        <end position="221"/>
    </location>
</feature>
<dbReference type="PROSITE" id="PS00211">
    <property type="entry name" value="ABC_TRANSPORTER_1"/>
    <property type="match status" value="1"/>
</dbReference>
<dbReference type="Gene3D" id="3.40.50.300">
    <property type="entry name" value="P-loop containing nucleotide triphosphate hydrolases"/>
    <property type="match status" value="1"/>
</dbReference>
<evidence type="ECO:0000256" key="5">
    <source>
        <dbReference type="ARBA" id="ARBA00022840"/>
    </source>
</evidence>
<evidence type="ECO:0000256" key="8">
    <source>
        <dbReference type="SAM" id="Phobius"/>
    </source>
</evidence>
<evidence type="ECO:0000259" key="10">
    <source>
        <dbReference type="PROSITE" id="PS50929"/>
    </source>
</evidence>
<evidence type="ECO:0000259" key="9">
    <source>
        <dbReference type="PROSITE" id="PS50893"/>
    </source>
</evidence>
<proteinExistence type="predicted"/>
<feature type="transmembrane region" description="Helical" evidence="8">
    <location>
        <begin position="289"/>
        <end position="314"/>
    </location>
</feature>
<dbReference type="InterPro" id="IPR003439">
    <property type="entry name" value="ABC_transporter-like_ATP-bd"/>
</dbReference>
<dbReference type="Pfam" id="PF06472">
    <property type="entry name" value="ABC_membrane_2"/>
    <property type="match status" value="1"/>
</dbReference>
<dbReference type="GO" id="GO:0016887">
    <property type="term" value="F:ATP hydrolysis activity"/>
    <property type="evidence" value="ECO:0007669"/>
    <property type="project" value="InterPro"/>
</dbReference>
<protein>
    <recommendedName>
        <fullName evidence="13">ABC transporter ATP-binding protein</fullName>
    </recommendedName>
</protein>
<dbReference type="RefSeq" id="WP_062767040.1">
    <property type="nucleotide sequence ID" value="NZ_CP121045.1"/>
</dbReference>
<dbReference type="SUPFAM" id="SSF52540">
    <property type="entry name" value="P-loop containing nucleoside triphosphate hydrolases"/>
    <property type="match status" value="1"/>
</dbReference>
<evidence type="ECO:0000256" key="7">
    <source>
        <dbReference type="ARBA" id="ARBA00023136"/>
    </source>
</evidence>
<evidence type="ECO:0000256" key="1">
    <source>
        <dbReference type="ARBA" id="ARBA00004651"/>
    </source>
</evidence>
<keyword evidence="2" id="KW-0813">Transport</keyword>
<dbReference type="GO" id="GO:0005524">
    <property type="term" value="F:ATP binding"/>
    <property type="evidence" value="ECO:0007669"/>
    <property type="project" value="UniProtKB-KW"/>
</dbReference>
<organism evidence="11 12">
    <name type="scientific">Tistrella mobilis</name>
    <dbReference type="NCBI Taxonomy" id="171437"/>
    <lineage>
        <taxon>Bacteria</taxon>
        <taxon>Pseudomonadati</taxon>
        <taxon>Pseudomonadota</taxon>
        <taxon>Alphaproteobacteria</taxon>
        <taxon>Geminicoccales</taxon>
        <taxon>Geminicoccaceae</taxon>
        <taxon>Tistrella</taxon>
    </lineage>
</organism>
<sequence length="594" mass="64215">MTVTADPGRPGGRARGTARRHRGGRLRCFLRLALPFFLRPAGRAAALKFTLAFGLAIAAVWIGFERNAWNQTFFGALERRDADAVFRATLDWIWLLALLVGVSVQRAYLERMVEIEWRTWLTRRLLDRWLGRGGLWRLESAGGIDNPDQRVAEDARLLSSLTVELTLRVLLDVVELGLYIGVLWYLSGTLALPLPGGGSLDLPGYMVIAAVLYAGIANLVAHRLGRPLAGLAARQQHREADFRFGLARLRDAAVEVVLLGGGRREAGLAAGRFDAVRRNALDLARRHRIYALFQTPFSYTVLNISMFVTAPAYLAGQLDLGGMMQARGAFSTVVASFATLVFVYPKVAELMAVLGRLEAFEQALADRGPRLCPHPAGRAAATDALILERVAVTTPDGKPLTRPIDLVLRPGEKVALTGASGTGKSLLLSAIAGAWPHVTGRIERPQAGWPPVVVPQRPYLPGLALGDALLYPAEGGLPGSRAEAAGLLDAVGLGRLVADLDGPPRDWDRQLSPGERQRLALVRALLRRPRWLLIDEATSALDAEAETRVLALIDRMHPPPAVLMVAHRPAAIAACDRVVALHPAADVPADQAPA</sequence>
<feature type="transmembrane region" description="Helical" evidence="8">
    <location>
        <begin position="165"/>
        <end position="187"/>
    </location>
</feature>
<gene>
    <name evidence="11" type="ORF">AUP44_10440</name>
</gene>
<feature type="transmembrane region" description="Helical" evidence="8">
    <location>
        <begin position="45"/>
        <end position="64"/>
    </location>
</feature>
<evidence type="ECO:0000256" key="4">
    <source>
        <dbReference type="ARBA" id="ARBA00022741"/>
    </source>
</evidence>
<reference evidence="11 12" key="1">
    <citation type="submission" date="2015-12" db="EMBL/GenBank/DDBJ databases">
        <title>Genome sequence of Tistrella mobilis MCCC 1A02139.</title>
        <authorList>
            <person name="Lu L."/>
            <person name="Lai Q."/>
            <person name="Shao Z."/>
            <person name="Qian P."/>
        </authorList>
    </citation>
    <scope>NUCLEOTIDE SEQUENCE [LARGE SCALE GENOMIC DNA]</scope>
    <source>
        <strain evidence="11 12">MCCC 1A02139</strain>
    </source>
</reference>
<keyword evidence="5" id="KW-0067">ATP-binding</keyword>
<accession>A0A161Q116</accession>